<dbReference type="Proteomes" id="UP000078396">
    <property type="component" value="Unassembled WGS sequence"/>
</dbReference>
<reference evidence="2 3" key="1">
    <citation type="submission" date="2016-04" db="EMBL/GenBank/DDBJ databases">
        <title>Draft Genome Sequences of Staphylococcus capitis Strain H36, S. capitis Strain H65, S. cohnii Strain H62, S. hominis Strain H69, Mycobacterium iranicum Strain H39, Plantibacter sp. Strain H53, Pseudomonas oryzihabitans Strain H72, and Microbacterium sp. Strain H83, isolated from residential settings.</title>
        <authorList>
            <person name="Lymperopoulou D."/>
            <person name="Adams R.I."/>
            <person name="Lindow S."/>
            <person name="Coil D.A."/>
            <person name="Jospin G."/>
            <person name="Eisen J.A."/>
        </authorList>
    </citation>
    <scope>NUCLEOTIDE SEQUENCE [LARGE SCALE GENOMIC DNA]</scope>
    <source>
        <strain evidence="2 3">H39</strain>
    </source>
</reference>
<evidence type="ECO:0000256" key="1">
    <source>
        <dbReference type="SAM" id="SignalP"/>
    </source>
</evidence>
<feature type="chain" id="PRO_5008090909" evidence="1">
    <location>
        <begin position="32"/>
        <end position="91"/>
    </location>
</feature>
<gene>
    <name evidence="2" type="ORF">A4X20_12335</name>
</gene>
<dbReference type="RefSeq" id="WP_064285432.1">
    <property type="nucleotide sequence ID" value="NZ_LWCS01000098.1"/>
</dbReference>
<organism evidence="2 3">
    <name type="scientific">Mycolicibacterium iranicum</name>
    <name type="common">Mycobacterium iranicum</name>
    <dbReference type="NCBI Taxonomy" id="912594"/>
    <lineage>
        <taxon>Bacteria</taxon>
        <taxon>Bacillati</taxon>
        <taxon>Actinomycetota</taxon>
        <taxon>Actinomycetes</taxon>
        <taxon>Mycobacteriales</taxon>
        <taxon>Mycobacteriaceae</taxon>
        <taxon>Mycolicibacterium</taxon>
    </lineage>
</organism>
<feature type="signal peptide" evidence="1">
    <location>
        <begin position="1"/>
        <end position="31"/>
    </location>
</feature>
<accession>A0A178LB84</accession>
<sequence length="91" mass="9105">MTWFKSTLTAAVTAGGLAAALLGLGVAPAGAQPAPPPPALGEVPPAWAPPKPAEVWIGQPVVWNSAWGGRWGVWVNGGWISLTSNPVTGGG</sequence>
<evidence type="ECO:0000313" key="3">
    <source>
        <dbReference type="Proteomes" id="UP000078396"/>
    </source>
</evidence>
<proteinExistence type="predicted"/>
<dbReference type="STRING" id="912594.AWC12_26410"/>
<evidence type="ECO:0000313" key="2">
    <source>
        <dbReference type="EMBL" id="OAN26434.1"/>
    </source>
</evidence>
<protein>
    <submittedName>
        <fullName evidence="2">Uncharacterized protein</fullName>
    </submittedName>
</protein>
<dbReference type="AlphaFoldDB" id="A0A178LB84"/>
<dbReference type="EMBL" id="LWCS01000098">
    <property type="protein sequence ID" value="OAN26434.1"/>
    <property type="molecule type" value="Genomic_DNA"/>
</dbReference>
<keyword evidence="1" id="KW-0732">Signal</keyword>
<name>A0A178LB84_MYCIR</name>
<comment type="caution">
    <text evidence="2">The sequence shown here is derived from an EMBL/GenBank/DDBJ whole genome shotgun (WGS) entry which is preliminary data.</text>
</comment>